<dbReference type="GeneID" id="19168477"/>
<evidence type="ECO:0000313" key="3">
    <source>
        <dbReference type="Proteomes" id="UP000019478"/>
    </source>
</evidence>
<feature type="compositionally biased region" description="Polar residues" evidence="1">
    <location>
        <begin position="206"/>
        <end position="219"/>
    </location>
</feature>
<dbReference type="Proteomes" id="UP000019478">
    <property type="component" value="Unassembled WGS sequence"/>
</dbReference>
<feature type="compositionally biased region" description="Basic and acidic residues" evidence="1">
    <location>
        <begin position="373"/>
        <end position="384"/>
    </location>
</feature>
<feature type="region of interest" description="Disordered" evidence="1">
    <location>
        <begin position="199"/>
        <end position="271"/>
    </location>
</feature>
<protein>
    <submittedName>
        <fullName evidence="2">Uncharacterized protein</fullName>
    </submittedName>
</protein>
<feature type="compositionally biased region" description="Basic and acidic residues" evidence="1">
    <location>
        <begin position="8"/>
        <end position="25"/>
    </location>
</feature>
<feature type="compositionally biased region" description="Basic and acidic residues" evidence="1">
    <location>
        <begin position="332"/>
        <end position="353"/>
    </location>
</feature>
<reference evidence="2 3" key="1">
    <citation type="submission" date="2013-03" db="EMBL/GenBank/DDBJ databases">
        <title>The Genome Sequence of Capronia epimyces CBS 606.96.</title>
        <authorList>
            <consortium name="The Broad Institute Genomics Platform"/>
            <person name="Cuomo C."/>
            <person name="de Hoog S."/>
            <person name="Gorbushina A."/>
            <person name="Walker B."/>
            <person name="Young S.K."/>
            <person name="Zeng Q."/>
            <person name="Gargeya S."/>
            <person name="Fitzgerald M."/>
            <person name="Haas B."/>
            <person name="Abouelleil A."/>
            <person name="Allen A.W."/>
            <person name="Alvarado L."/>
            <person name="Arachchi H.M."/>
            <person name="Berlin A.M."/>
            <person name="Chapman S.B."/>
            <person name="Gainer-Dewar J."/>
            <person name="Goldberg J."/>
            <person name="Griggs A."/>
            <person name="Gujja S."/>
            <person name="Hansen M."/>
            <person name="Howarth C."/>
            <person name="Imamovic A."/>
            <person name="Ireland A."/>
            <person name="Larimer J."/>
            <person name="McCowan C."/>
            <person name="Murphy C."/>
            <person name="Pearson M."/>
            <person name="Poon T.W."/>
            <person name="Priest M."/>
            <person name="Roberts A."/>
            <person name="Saif S."/>
            <person name="Shea T."/>
            <person name="Sisk P."/>
            <person name="Sykes S."/>
            <person name="Wortman J."/>
            <person name="Nusbaum C."/>
            <person name="Birren B."/>
        </authorList>
    </citation>
    <scope>NUCLEOTIDE SEQUENCE [LARGE SCALE GENOMIC DNA]</scope>
    <source>
        <strain evidence="2 3">CBS 606.96</strain>
    </source>
</reference>
<evidence type="ECO:0000256" key="1">
    <source>
        <dbReference type="SAM" id="MobiDB-lite"/>
    </source>
</evidence>
<feature type="compositionally biased region" description="Low complexity" evidence="1">
    <location>
        <begin position="260"/>
        <end position="271"/>
    </location>
</feature>
<keyword evidence="3" id="KW-1185">Reference proteome</keyword>
<gene>
    <name evidence="2" type="ORF">A1O3_04358</name>
</gene>
<feature type="compositionally biased region" description="Low complexity" evidence="1">
    <location>
        <begin position="88"/>
        <end position="100"/>
    </location>
</feature>
<evidence type="ECO:0000313" key="2">
    <source>
        <dbReference type="EMBL" id="EXJ87398.1"/>
    </source>
</evidence>
<dbReference type="RefSeq" id="XP_007732677.1">
    <property type="nucleotide sequence ID" value="XM_007734487.1"/>
</dbReference>
<accession>W9Y4I0</accession>
<feature type="compositionally biased region" description="Pro residues" evidence="1">
    <location>
        <begin position="307"/>
        <end position="316"/>
    </location>
</feature>
<dbReference type="HOGENOM" id="CLU_721678_0_0_1"/>
<dbReference type="eggNOG" id="ENOG502T3RX">
    <property type="taxonomic scope" value="Eukaryota"/>
</dbReference>
<sequence length="384" mass="41521">MMDEDDRAENGTPDHAKASKRDRLKGALARTKSKFKKQPGQNEESDNILSHDVDEFLSAGRASTSSWTSGHDHDRLVPSTPIPALNPSSMEQSSRPSSSSDTVPRPKQSPRRIPVPRIDVSNSQRWPTAQPIVPQEHHGDGPEFLSPEHQTRSQSASSIRKRKGRGRELSVSFIEAPPVIIGEGGDEALVPPVEISKARARARSFSPMTSRSESQTVQTPDGKGQGVVNNNSNPQPDAAPRPDPPDILRPRGLRRVQTGAASANSASASVSALDKEFEMTLQLGSAVNSPDGPSASPHTQEIIAPKPMRPLRPPPRLTESPEPEVVTTFATDDARKPFREGDILRLHHERDMSDLVDDGSARGAGAGASRRGTSLEDGRPPQRT</sequence>
<name>W9Y4I0_9EURO</name>
<feature type="region of interest" description="Disordered" evidence="1">
    <location>
        <begin position="283"/>
        <end position="384"/>
    </location>
</feature>
<proteinExistence type="predicted"/>
<feature type="region of interest" description="Disordered" evidence="1">
    <location>
        <begin position="1"/>
        <end position="169"/>
    </location>
</feature>
<comment type="caution">
    <text evidence="2">The sequence shown here is derived from an EMBL/GenBank/DDBJ whole genome shotgun (WGS) entry which is preliminary data.</text>
</comment>
<dbReference type="EMBL" id="AMGY01000003">
    <property type="protein sequence ID" value="EXJ87398.1"/>
    <property type="molecule type" value="Genomic_DNA"/>
</dbReference>
<organism evidence="2 3">
    <name type="scientific">Capronia epimyces CBS 606.96</name>
    <dbReference type="NCBI Taxonomy" id="1182542"/>
    <lineage>
        <taxon>Eukaryota</taxon>
        <taxon>Fungi</taxon>
        <taxon>Dikarya</taxon>
        <taxon>Ascomycota</taxon>
        <taxon>Pezizomycotina</taxon>
        <taxon>Eurotiomycetes</taxon>
        <taxon>Chaetothyriomycetidae</taxon>
        <taxon>Chaetothyriales</taxon>
        <taxon>Herpotrichiellaceae</taxon>
        <taxon>Capronia</taxon>
    </lineage>
</organism>
<feature type="compositionally biased region" description="Low complexity" evidence="1">
    <location>
        <begin position="361"/>
        <end position="372"/>
    </location>
</feature>
<dbReference type="STRING" id="1182542.W9Y4I0"/>
<dbReference type="OrthoDB" id="4356615at2759"/>
<dbReference type="AlphaFoldDB" id="W9Y4I0"/>